<dbReference type="EMBL" id="SOMN01000010">
    <property type="protein sequence ID" value="TFE27272.1"/>
    <property type="molecule type" value="Genomic_DNA"/>
</dbReference>
<evidence type="ECO:0000313" key="3">
    <source>
        <dbReference type="EMBL" id="TFE27272.1"/>
    </source>
</evidence>
<dbReference type="Proteomes" id="UP000297900">
    <property type="component" value="Unassembled WGS sequence"/>
</dbReference>
<keyword evidence="4" id="KW-1185">Reference proteome</keyword>
<evidence type="ECO:0000313" key="4">
    <source>
        <dbReference type="Proteomes" id="UP000297900"/>
    </source>
</evidence>
<organism evidence="3 4">
    <name type="scientific">Cohnella luojiensis</name>
    <dbReference type="NCBI Taxonomy" id="652876"/>
    <lineage>
        <taxon>Bacteria</taxon>
        <taxon>Bacillati</taxon>
        <taxon>Bacillota</taxon>
        <taxon>Bacilli</taxon>
        <taxon>Bacillales</taxon>
        <taxon>Paenibacillaceae</taxon>
        <taxon>Cohnella</taxon>
    </lineage>
</organism>
<accession>A0A4Y8LYE1</accession>
<dbReference type="GO" id="GO:0016758">
    <property type="term" value="F:hexosyltransferase activity"/>
    <property type="evidence" value="ECO:0007669"/>
    <property type="project" value="UniProtKB-ARBA"/>
</dbReference>
<reference evidence="3 4" key="1">
    <citation type="submission" date="2019-03" db="EMBL/GenBank/DDBJ databases">
        <title>Cohnella endophytica sp. nov., a novel endophytic bacterium isolated from bark of Sonneratia apetala.</title>
        <authorList>
            <person name="Tuo L."/>
        </authorList>
    </citation>
    <scope>NUCLEOTIDE SEQUENCE [LARGE SCALE GENOMIC DNA]</scope>
    <source>
        <strain evidence="3 4">CCTCC AB 208254</strain>
    </source>
</reference>
<protein>
    <submittedName>
        <fullName evidence="3">Glycosyltransferase family 2 protein</fullName>
    </submittedName>
</protein>
<dbReference type="SUPFAM" id="SSF53448">
    <property type="entry name" value="Nucleotide-diphospho-sugar transferases"/>
    <property type="match status" value="1"/>
</dbReference>
<dbReference type="InterPro" id="IPR001173">
    <property type="entry name" value="Glyco_trans_2-like"/>
</dbReference>
<dbReference type="PANTHER" id="PTHR22916:SF3">
    <property type="entry name" value="UDP-GLCNAC:BETAGAL BETA-1,3-N-ACETYLGLUCOSAMINYLTRANSFERASE-LIKE PROTEIN 1"/>
    <property type="match status" value="1"/>
</dbReference>
<proteinExistence type="inferred from homology"/>
<dbReference type="PANTHER" id="PTHR22916">
    <property type="entry name" value="GLYCOSYLTRANSFERASE"/>
    <property type="match status" value="1"/>
</dbReference>
<evidence type="ECO:0000259" key="2">
    <source>
        <dbReference type="Pfam" id="PF00535"/>
    </source>
</evidence>
<dbReference type="InterPro" id="IPR029044">
    <property type="entry name" value="Nucleotide-diphossugar_trans"/>
</dbReference>
<dbReference type="Pfam" id="PF00535">
    <property type="entry name" value="Glycos_transf_2"/>
    <property type="match status" value="1"/>
</dbReference>
<gene>
    <name evidence="3" type="ORF">E2980_10270</name>
</gene>
<name>A0A4Y8LYE1_9BACL</name>
<dbReference type="AlphaFoldDB" id="A0A4Y8LYE1"/>
<evidence type="ECO:0000256" key="1">
    <source>
        <dbReference type="ARBA" id="ARBA00006739"/>
    </source>
</evidence>
<keyword evidence="3" id="KW-0808">Transferase</keyword>
<dbReference type="CDD" id="cd00761">
    <property type="entry name" value="Glyco_tranf_GTA_type"/>
    <property type="match status" value="1"/>
</dbReference>
<comment type="caution">
    <text evidence="3">The sequence shown here is derived from an EMBL/GenBank/DDBJ whole genome shotgun (WGS) entry which is preliminary data.</text>
</comment>
<dbReference type="OrthoDB" id="9815829at2"/>
<dbReference type="RefSeq" id="WP_135152096.1">
    <property type="nucleotide sequence ID" value="NZ_SOMN01000010.1"/>
</dbReference>
<comment type="similarity">
    <text evidence="1">Belongs to the glycosyltransferase 2 family.</text>
</comment>
<sequence>MSCKISVIIPAYNVEKYVKKAIESALNQTLKDIEVIVVDDCSTDETVNVIKSIYDTRLKLVQNQTNKGVSFSRNKAIEASSGEWIAIMDSDDWWSPERLQKMLNHAIENNANIVCDDLWLIHDGEEVPYTTHLKSRAKIIGHHKEMTFLSASRMISDDYGYLKPIIRSDLIKNTGLLYDENLNGDEDFKFLVECIYHSGKMLLIPEPMYYYRTRPNSLSSSISRAIVLHQSQIRFTGELITTYSQEPEIESALKSHRKKKQRGLAELLFKDRLEKKKYLSATILIASRPILIKSLLRNALIR</sequence>
<dbReference type="Gene3D" id="3.90.550.10">
    <property type="entry name" value="Spore Coat Polysaccharide Biosynthesis Protein SpsA, Chain A"/>
    <property type="match status" value="1"/>
</dbReference>
<feature type="domain" description="Glycosyltransferase 2-like" evidence="2">
    <location>
        <begin position="6"/>
        <end position="131"/>
    </location>
</feature>